<dbReference type="AlphaFoldDB" id="A0A6J7KLQ3"/>
<dbReference type="InterPro" id="IPR016040">
    <property type="entry name" value="NAD(P)-bd_dom"/>
</dbReference>
<dbReference type="SUPFAM" id="SSF51735">
    <property type="entry name" value="NAD(P)-binding Rossmann-fold domains"/>
    <property type="match status" value="1"/>
</dbReference>
<proteinExistence type="predicted"/>
<reference evidence="2" key="1">
    <citation type="submission" date="2020-05" db="EMBL/GenBank/DDBJ databases">
        <authorList>
            <person name="Chiriac C."/>
            <person name="Salcher M."/>
            <person name="Ghai R."/>
            <person name="Kavagutti S V."/>
        </authorList>
    </citation>
    <scope>NUCLEOTIDE SEQUENCE</scope>
</reference>
<sequence>MRILVTGATGFAGSALLPRLLAAGHDVRAFARDPARVTHDVPVVRGDMTTGTGLDAALDGIDVAYYLVHSMESADDGSTFETRERRSAEHFAAAAAAARVRRTVYLGVMVDETRPLSSHLRSRLAVEQAVSAATPEAVALRASIAIGPASRSFRFLVRLVERLPVLPLPPWRRFRTQPVDERDVTAALLAAATTTAADDARCSFDVAGPDVVSYGEILERIRDLMMLRRPTIGVPVSSTPIFGRVASVLAGEDAGLIVPLMGGLQGDLLARDDAWAQALGVRPHGLDRAINHALLQWERQEPLRAR</sequence>
<gene>
    <name evidence="2" type="ORF">UFOPK3564_03776</name>
</gene>
<evidence type="ECO:0000313" key="2">
    <source>
        <dbReference type="EMBL" id="CAB4956365.1"/>
    </source>
</evidence>
<feature type="domain" description="NAD(P)-binding" evidence="1">
    <location>
        <begin position="7"/>
        <end position="117"/>
    </location>
</feature>
<dbReference type="EMBL" id="CAFBMK010000407">
    <property type="protein sequence ID" value="CAB4956365.1"/>
    <property type="molecule type" value="Genomic_DNA"/>
</dbReference>
<dbReference type="InterPro" id="IPR036291">
    <property type="entry name" value="NAD(P)-bd_dom_sf"/>
</dbReference>
<dbReference type="InterPro" id="IPR051207">
    <property type="entry name" value="ComplexI_NDUFA9_subunit"/>
</dbReference>
<accession>A0A6J7KLQ3</accession>
<evidence type="ECO:0000259" key="1">
    <source>
        <dbReference type="Pfam" id="PF13460"/>
    </source>
</evidence>
<organism evidence="2">
    <name type="scientific">freshwater metagenome</name>
    <dbReference type="NCBI Taxonomy" id="449393"/>
    <lineage>
        <taxon>unclassified sequences</taxon>
        <taxon>metagenomes</taxon>
        <taxon>ecological metagenomes</taxon>
    </lineage>
</organism>
<dbReference type="PANTHER" id="PTHR12126:SF11">
    <property type="entry name" value="NADH DEHYDROGENASE [UBIQUINONE] 1 ALPHA SUBCOMPLEX SUBUNIT 9, MITOCHONDRIAL"/>
    <property type="match status" value="1"/>
</dbReference>
<dbReference type="PANTHER" id="PTHR12126">
    <property type="entry name" value="NADH-UBIQUINONE OXIDOREDUCTASE 39 KDA SUBUNIT-RELATED"/>
    <property type="match status" value="1"/>
</dbReference>
<protein>
    <submittedName>
        <fullName evidence="2">Unannotated protein</fullName>
    </submittedName>
</protein>
<dbReference type="Gene3D" id="3.40.50.720">
    <property type="entry name" value="NAD(P)-binding Rossmann-like Domain"/>
    <property type="match status" value="1"/>
</dbReference>
<dbReference type="GO" id="GO:0044877">
    <property type="term" value="F:protein-containing complex binding"/>
    <property type="evidence" value="ECO:0007669"/>
    <property type="project" value="TreeGrafter"/>
</dbReference>
<dbReference type="Pfam" id="PF13460">
    <property type="entry name" value="NAD_binding_10"/>
    <property type="match status" value="1"/>
</dbReference>
<name>A0A6J7KLQ3_9ZZZZ</name>